<dbReference type="GeneID" id="36290210"/>
<organism evidence="4">
    <name type="scientific">Pseudogymnoascus destructans</name>
    <dbReference type="NCBI Taxonomy" id="655981"/>
    <lineage>
        <taxon>Eukaryota</taxon>
        <taxon>Fungi</taxon>
        <taxon>Dikarya</taxon>
        <taxon>Ascomycota</taxon>
        <taxon>Pezizomycotina</taxon>
        <taxon>Leotiomycetes</taxon>
        <taxon>Thelebolales</taxon>
        <taxon>Thelebolaceae</taxon>
        <taxon>Pseudogymnoascus</taxon>
    </lineage>
</organism>
<dbReference type="SUPFAM" id="SSF57701">
    <property type="entry name" value="Zn2/Cys6 DNA-binding domain"/>
    <property type="match status" value="1"/>
</dbReference>
<dbReference type="SMART" id="SM00066">
    <property type="entry name" value="GAL4"/>
    <property type="match status" value="1"/>
</dbReference>
<dbReference type="GO" id="GO:0008270">
    <property type="term" value="F:zinc ion binding"/>
    <property type="evidence" value="ECO:0007669"/>
    <property type="project" value="InterPro"/>
</dbReference>
<gene>
    <name evidence="4" type="ORF">VC83_07161</name>
</gene>
<dbReference type="AlphaFoldDB" id="A0A177A2U4"/>
<feature type="domain" description="Zn(2)-C6 fungal-type" evidence="3">
    <location>
        <begin position="180"/>
        <end position="208"/>
    </location>
</feature>
<dbReference type="Proteomes" id="UP000077154">
    <property type="component" value="Unassembled WGS sequence"/>
</dbReference>
<comment type="subcellular location">
    <subcellularLocation>
        <location evidence="1">Nucleus</location>
    </subcellularLocation>
</comment>
<dbReference type="InterPro" id="IPR021858">
    <property type="entry name" value="Fun_TF"/>
</dbReference>
<proteinExistence type="predicted"/>
<dbReference type="InterPro" id="IPR001138">
    <property type="entry name" value="Zn2Cys6_DnaBD"/>
</dbReference>
<dbReference type="PANTHER" id="PTHR37534">
    <property type="entry name" value="TRANSCRIPTIONAL ACTIVATOR PROTEIN UGA3"/>
    <property type="match status" value="1"/>
</dbReference>
<keyword evidence="2" id="KW-0539">Nucleus</keyword>
<dbReference type="PROSITE" id="PS50048">
    <property type="entry name" value="ZN2_CY6_FUNGAL_2"/>
    <property type="match status" value="1"/>
</dbReference>
<protein>
    <recommendedName>
        <fullName evidence="3">Zn(2)-C6 fungal-type domain-containing protein</fullName>
    </recommendedName>
</protein>
<dbReference type="OrthoDB" id="3509362at2759"/>
<evidence type="ECO:0000256" key="2">
    <source>
        <dbReference type="ARBA" id="ARBA00023242"/>
    </source>
</evidence>
<dbReference type="EMBL" id="KV441403">
    <property type="protein sequence ID" value="OAF56609.1"/>
    <property type="molecule type" value="Genomic_DNA"/>
</dbReference>
<dbReference type="InterPro" id="IPR000637">
    <property type="entry name" value="HMGI/Y_DNA-bd_CS"/>
</dbReference>
<dbReference type="CDD" id="cd00067">
    <property type="entry name" value="GAL4"/>
    <property type="match status" value="1"/>
</dbReference>
<dbReference type="PANTHER" id="PTHR37534:SF38">
    <property type="entry name" value="ZN(2)-C6 FUNGAL-TYPE DOMAIN-CONTAINING PROTEIN"/>
    <property type="match status" value="1"/>
</dbReference>
<dbReference type="GO" id="GO:0005634">
    <property type="term" value="C:nucleus"/>
    <property type="evidence" value="ECO:0007669"/>
    <property type="project" value="UniProtKB-SubCell"/>
</dbReference>
<dbReference type="RefSeq" id="XP_024321903.1">
    <property type="nucleotide sequence ID" value="XM_024470738.1"/>
</dbReference>
<dbReference type="Gene3D" id="4.10.240.10">
    <property type="entry name" value="Zn(2)-C6 fungal-type DNA-binding domain"/>
    <property type="match status" value="1"/>
</dbReference>
<reference evidence="4" key="1">
    <citation type="submission" date="2016-03" db="EMBL/GenBank/DDBJ databases">
        <title>Updated assembly of Pseudogymnoascus destructans, the fungus causing white-nose syndrome of bats.</title>
        <authorList>
            <person name="Palmer J.M."/>
            <person name="Drees K.P."/>
            <person name="Foster J.T."/>
            <person name="Lindner D.L."/>
        </authorList>
    </citation>
    <scope>NUCLEOTIDE SEQUENCE [LARGE SCALE GENOMIC DNA]</scope>
    <source>
        <strain evidence="4">20631-21</strain>
    </source>
</reference>
<dbReference type="GO" id="GO:0045944">
    <property type="term" value="P:positive regulation of transcription by RNA polymerase II"/>
    <property type="evidence" value="ECO:0007669"/>
    <property type="project" value="TreeGrafter"/>
</dbReference>
<dbReference type="GO" id="GO:0000976">
    <property type="term" value="F:transcription cis-regulatory region binding"/>
    <property type="evidence" value="ECO:0007669"/>
    <property type="project" value="TreeGrafter"/>
</dbReference>
<accession>A0A177A2U4</accession>
<dbReference type="GO" id="GO:0000981">
    <property type="term" value="F:DNA-binding transcription factor activity, RNA polymerase II-specific"/>
    <property type="evidence" value="ECO:0007669"/>
    <property type="project" value="InterPro"/>
</dbReference>
<evidence type="ECO:0000256" key="1">
    <source>
        <dbReference type="ARBA" id="ARBA00004123"/>
    </source>
</evidence>
<evidence type="ECO:0000259" key="3">
    <source>
        <dbReference type="PROSITE" id="PS50048"/>
    </source>
</evidence>
<dbReference type="PROSITE" id="PS00463">
    <property type="entry name" value="ZN2_CY6_FUNGAL_1"/>
    <property type="match status" value="1"/>
</dbReference>
<dbReference type="PROSITE" id="PS00354">
    <property type="entry name" value="HMGI_Y"/>
    <property type="match status" value="1"/>
</dbReference>
<evidence type="ECO:0000313" key="4">
    <source>
        <dbReference type="EMBL" id="OAF56609.1"/>
    </source>
</evidence>
<dbReference type="eggNOG" id="ENOG502QU5N">
    <property type="taxonomic scope" value="Eukaryota"/>
</dbReference>
<dbReference type="Pfam" id="PF00172">
    <property type="entry name" value="Zn_clus"/>
    <property type="match status" value="1"/>
</dbReference>
<dbReference type="VEuPathDB" id="FungiDB:GMDG_05510"/>
<sequence>MDARGRHAHINSGTFEHAAPLEVADDEAQPLRGDIRRVGDWKDFAHISRIRRTIGQRRRMLGVVNAGVITTSAVGRVADNRQEEEVGSATPSCSWEEQRGVKRKVDACGHVIPEEEFDELIEPKVESPGDDAALALIENHRRSMELMLPVAAKRPRGRPRKHPIVPESINRITKGRSKTGCITCRKRKKKCDEAKPRCNNCEKNAVVCEGYPEPAIWKSGKEKAEEGTAAWSKDISTSVLAQSTAQLSRVCIPNIQLQPVIHGVDTAGDRIFFEHYVFRLSAVLTVEGPQKNAFKDMLLPMAVKHLGLMHSILSLSSSNLDYQSEYGRAILAKHPDVTENSLCERALFHQEEAVKEFVLDIERQNPGTTENVVLSVRYGQMLCFVVKSLTEGKTTGEHRVHLQAYQKLIRETPPEDSRFMDFIKEYFQFHISVDELVHRPASLPPSFTSSPTPDDDSFFSLPPALFQPEAECLMGVQDNLFYFMSSITRLRNKIRINIESDIDPIVDYNALYRASQIDASIRAWQSAWPVGEVRHVAGLLYKQMLWVYLWRSIYPPKATRWVPDTKITSAVNGALELLRLIPANDPCQTVLLTPTFTIGCAAFEPEQRIPIRESIRRIKAYTTLRNADRALEVLEEVWRYMDKRDERSWDWQGIASDMGMDFLAT</sequence>
<dbReference type="Pfam" id="PF11951">
    <property type="entry name" value="Fungal_trans_2"/>
    <property type="match status" value="1"/>
</dbReference>
<name>A0A177A2U4_9PEZI</name>
<dbReference type="InterPro" id="IPR036864">
    <property type="entry name" value="Zn2-C6_fun-type_DNA-bd_sf"/>
</dbReference>